<dbReference type="STRING" id="36849.OXPF_32820"/>
<evidence type="ECO:0000313" key="2">
    <source>
        <dbReference type="EMBL" id="KPU43268.1"/>
    </source>
</evidence>
<dbReference type="AlphaFoldDB" id="A0A0P8WY23"/>
<dbReference type="OrthoDB" id="5420534at2"/>
<evidence type="ECO:0000256" key="1">
    <source>
        <dbReference type="SAM" id="Coils"/>
    </source>
</evidence>
<keyword evidence="3" id="KW-1185">Reference proteome</keyword>
<dbReference type="EMBL" id="LKET01000041">
    <property type="protein sequence ID" value="KPU43268.1"/>
    <property type="molecule type" value="Genomic_DNA"/>
</dbReference>
<accession>A0A0P8WY23</accession>
<keyword evidence="1" id="KW-0175">Coiled coil</keyword>
<dbReference type="InterPro" id="IPR019271">
    <property type="entry name" value="DUF2284_metal-binding"/>
</dbReference>
<evidence type="ECO:0000313" key="3">
    <source>
        <dbReference type="Proteomes" id="UP000050326"/>
    </source>
</evidence>
<gene>
    <name evidence="2" type="ORF">OXPF_32820</name>
</gene>
<feature type="coiled-coil region" evidence="1">
    <location>
        <begin position="81"/>
        <end position="108"/>
    </location>
</feature>
<reference evidence="2 3" key="1">
    <citation type="submission" date="2015-09" db="EMBL/GenBank/DDBJ databases">
        <title>Genome sequence of Oxobacter pfennigii DSM 3222.</title>
        <authorList>
            <person name="Poehlein A."/>
            <person name="Bengelsdorf F.R."/>
            <person name="Schiel-Bengelsdorf B."/>
            <person name="Duerre P."/>
            <person name="Daniel R."/>
        </authorList>
    </citation>
    <scope>NUCLEOTIDE SEQUENCE [LARGE SCALE GENOMIC DNA]</scope>
    <source>
        <strain evidence="2 3">DSM 3222</strain>
    </source>
</reference>
<proteinExistence type="predicted"/>
<protein>
    <recommendedName>
        <fullName evidence="4">DUF2284 domain-containing protein</fullName>
    </recommendedName>
</protein>
<name>A0A0P8WY23_9CLOT</name>
<comment type="caution">
    <text evidence="2">The sequence shown here is derived from an EMBL/GenBank/DDBJ whole genome shotgun (WGS) entry which is preliminary data.</text>
</comment>
<evidence type="ECO:0008006" key="4">
    <source>
        <dbReference type="Google" id="ProtNLM"/>
    </source>
</evidence>
<dbReference type="RefSeq" id="WP_054876272.1">
    <property type="nucleotide sequence ID" value="NZ_LKET01000041.1"/>
</dbReference>
<dbReference type="Pfam" id="PF10050">
    <property type="entry name" value="DUF2284"/>
    <property type="match status" value="1"/>
</dbReference>
<organism evidence="2 3">
    <name type="scientific">Oxobacter pfennigii</name>
    <dbReference type="NCBI Taxonomy" id="36849"/>
    <lineage>
        <taxon>Bacteria</taxon>
        <taxon>Bacillati</taxon>
        <taxon>Bacillota</taxon>
        <taxon>Clostridia</taxon>
        <taxon>Eubacteriales</taxon>
        <taxon>Clostridiaceae</taxon>
        <taxon>Oxobacter</taxon>
    </lineage>
</organism>
<dbReference type="Proteomes" id="UP000050326">
    <property type="component" value="Unassembled WGS sequence"/>
</dbReference>
<sequence length="172" mass="19480">MLIEKIINMVDECGFDEHMEIETKDIIFTDDVIGQCLKCPNSGKNYACPPFSGDLEANKSRVLKYSNAMIVNKIMAMPDTREGWENQMKESRARISRLRKELKELPVEVRTGGGCDLCPKCAVLTNEPCRHPEQIRYSMEGSGMDICAMALKLGMTYNAGERGLGYFYMILY</sequence>